<evidence type="ECO:0000259" key="1">
    <source>
        <dbReference type="Pfam" id="PF07811"/>
    </source>
</evidence>
<dbReference type="EMBL" id="CP070499">
    <property type="protein sequence ID" value="QSB14928.1"/>
    <property type="molecule type" value="Genomic_DNA"/>
</dbReference>
<evidence type="ECO:0000313" key="2">
    <source>
        <dbReference type="EMBL" id="QSB14928.1"/>
    </source>
</evidence>
<keyword evidence="3" id="KW-1185">Reference proteome</keyword>
<organism evidence="2 3">
    <name type="scientific">Natronosporangium hydrolyticum</name>
    <dbReference type="NCBI Taxonomy" id="2811111"/>
    <lineage>
        <taxon>Bacteria</taxon>
        <taxon>Bacillati</taxon>
        <taxon>Actinomycetota</taxon>
        <taxon>Actinomycetes</taxon>
        <taxon>Micromonosporales</taxon>
        <taxon>Micromonosporaceae</taxon>
        <taxon>Natronosporangium</taxon>
    </lineage>
</organism>
<protein>
    <submittedName>
        <fullName evidence="2">Pilus assembly protein</fullName>
    </submittedName>
</protein>
<gene>
    <name evidence="2" type="ORF">JQS43_00585</name>
</gene>
<dbReference type="Pfam" id="PF07811">
    <property type="entry name" value="TadE"/>
    <property type="match status" value="1"/>
</dbReference>
<dbReference type="RefSeq" id="WP_239677091.1">
    <property type="nucleotide sequence ID" value="NZ_CP070499.1"/>
</dbReference>
<sequence>MSRQRGSAALEMAVIMPLFVVLFTTAVVLGRTGHAISAVEMAAYDGARTASLARDAGTAQVQAQATVTERLSDRGYACVGGPEVVVDTSGFAQDVGEPASVTVTVTCRVSFADIDLLGVPADQRMSASFTSPLDQYRIRG</sequence>
<name>A0A895YM18_9ACTN</name>
<evidence type="ECO:0000313" key="3">
    <source>
        <dbReference type="Proteomes" id="UP000662857"/>
    </source>
</evidence>
<proteinExistence type="predicted"/>
<accession>A0A895YM18</accession>
<dbReference type="KEGG" id="nhy:JQS43_00585"/>
<dbReference type="Proteomes" id="UP000662857">
    <property type="component" value="Chromosome"/>
</dbReference>
<feature type="domain" description="TadE-like" evidence="1">
    <location>
        <begin position="6"/>
        <end position="48"/>
    </location>
</feature>
<dbReference type="InterPro" id="IPR012495">
    <property type="entry name" value="TadE-like_dom"/>
</dbReference>
<dbReference type="AlphaFoldDB" id="A0A895YM18"/>
<reference evidence="2" key="1">
    <citation type="submission" date="2021-02" db="EMBL/GenBank/DDBJ databases">
        <title>Natrosporangium hydrolyticum gen. nov., sp. nov, a haloalkaliphilic actinobacterium from a soda solonchak soil.</title>
        <authorList>
            <person name="Sorokin D.Y."/>
            <person name="Khijniak T.V."/>
            <person name="Zakharycheva A.P."/>
            <person name="Boueva O.V."/>
            <person name="Ariskina E.V."/>
            <person name="Hahnke R.L."/>
            <person name="Bunk B."/>
            <person name="Sproer C."/>
            <person name="Schumann P."/>
            <person name="Evtushenko L.I."/>
            <person name="Kublanov I.V."/>
        </authorList>
    </citation>
    <scope>NUCLEOTIDE SEQUENCE</scope>
    <source>
        <strain evidence="2">DSM 106523</strain>
    </source>
</reference>